<sequence length="156" mass="17899">MKKYVILLSILLSSCYTYERVPITMEPIDRTIMVEGTKSDLFVKANNWMVEIFTSPKSVIQFSDKEAGVVTGRYLFKDFGSTVVMGEVVDFGQIYAIIKLNVKDGASKITIDAENFIELHSKTNESYRYTKEKAVQEIQVLMDNYEQYLKTTDISF</sequence>
<dbReference type="Proteomes" id="UP000184231">
    <property type="component" value="Unassembled WGS sequence"/>
</dbReference>
<proteinExistence type="predicted"/>
<name>A0A1M6L7X5_9FLAO</name>
<dbReference type="InterPro" id="IPR027823">
    <property type="entry name" value="DUF4468"/>
</dbReference>
<dbReference type="Pfam" id="PF14730">
    <property type="entry name" value="DUF4468"/>
    <property type="match status" value="1"/>
</dbReference>
<feature type="domain" description="DUF4468" evidence="1">
    <location>
        <begin position="37"/>
        <end position="111"/>
    </location>
</feature>
<reference evidence="2 3" key="1">
    <citation type="submission" date="2016-11" db="EMBL/GenBank/DDBJ databases">
        <authorList>
            <person name="Jaros S."/>
            <person name="Januszkiewicz K."/>
            <person name="Wedrychowicz H."/>
        </authorList>
    </citation>
    <scope>NUCLEOTIDE SEQUENCE [LARGE SCALE GENOMIC DNA]</scope>
    <source>
        <strain evidence="2 3">CGMCC 1.8863</strain>
    </source>
</reference>
<evidence type="ECO:0000259" key="1">
    <source>
        <dbReference type="Pfam" id="PF14730"/>
    </source>
</evidence>
<dbReference type="AlphaFoldDB" id="A0A1M6L7X5"/>
<accession>A0A1M6L7X5</accession>
<dbReference type="EMBL" id="FQYX01000030">
    <property type="protein sequence ID" value="SHJ67275.1"/>
    <property type="molecule type" value="Genomic_DNA"/>
</dbReference>
<dbReference type="PROSITE" id="PS51257">
    <property type="entry name" value="PROKAR_LIPOPROTEIN"/>
    <property type="match status" value="1"/>
</dbReference>
<dbReference type="OrthoDB" id="1430410at2"/>
<dbReference type="RefSeq" id="WP_084668518.1">
    <property type="nucleotide sequence ID" value="NZ_FQYX01000030.1"/>
</dbReference>
<keyword evidence="3" id="KW-1185">Reference proteome</keyword>
<evidence type="ECO:0000313" key="2">
    <source>
        <dbReference type="EMBL" id="SHJ67275.1"/>
    </source>
</evidence>
<evidence type="ECO:0000313" key="3">
    <source>
        <dbReference type="Proteomes" id="UP000184231"/>
    </source>
</evidence>
<gene>
    <name evidence="2" type="ORF">SAMN04487911_13013</name>
</gene>
<organism evidence="2 3">
    <name type="scientific">Arenibacter nanhaiticus</name>
    <dbReference type="NCBI Taxonomy" id="558155"/>
    <lineage>
        <taxon>Bacteria</taxon>
        <taxon>Pseudomonadati</taxon>
        <taxon>Bacteroidota</taxon>
        <taxon>Flavobacteriia</taxon>
        <taxon>Flavobacteriales</taxon>
        <taxon>Flavobacteriaceae</taxon>
        <taxon>Arenibacter</taxon>
    </lineage>
</organism>
<protein>
    <recommendedName>
        <fullName evidence="1">DUF4468 domain-containing protein</fullName>
    </recommendedName>
</protein>